<dbReference type="HOGENOM" id="CLU_3293378_0_0_9"/>
<protein>
    <submittedName>
        <fullName evidence="1">Uncharacterized protein</fullName>
    </submittedName>
</protein>
<evidence type="ECO:0000313" key="2">
    <source>
        <dbReference type="Proteomes" id="UP000004121"/>
    </source>
</evidence>
<dbReference type="InParanoid" id="C2L165"/>
<keyword evidence="2" id="KW-1185">Reference proteome</keyword>
<dbReference type="Proteomes" id="UP000004121">
    <property type="component" value="Unassembled WGS sequence"/>
</dbReference>
<gene>
    <name evidence="1" type="ORF">HMPREF6123_2484</name>
</gene>
<organism evidence="1 2">
    <name type="scientific">Oribacterium sinus F0268</name>
    <dbReference type="NCBI Taxonomy" id="585501"/>
    <lineage>
        <taxon>Bacteria</taxon>
        <taxon>Bacillati</taxon>
        <taxon>Bacillota</taxon>
        <taxon>Clostridia</taxon>
        <taxon>Lachnospirales</taxon>
        <taxon>Lachnospiraceae</taxon>
        <taxon>Oribacterium</taxon>
    </lineage>
</organism>
<dbReference type="EMBL" id="ACKX01000235">
    <property type="protein sequence ID" value="EEJ50215.1"/>
    <property type="molecule type" value="Genomic_DNA"/>
</dbReference>
<dbReference type="STRING" id="585501.HMPREF6123_2484"/>
<proteinExistence type="predicted"/>
<sequence length="40" mass="4577">MTLSREKYCSFSLGHSVDKVGKVHENKGTLQYRAEGYFPL</sequence>
<reference evidence="1 2" key="1">
    <citation type="submission" date="2009-04" db="EMBL/GenBank/DDBJ databases">
        <authorList>
            <person name="Qin X."/>
            <person name="Bachman B."/>
            <person name="Battles P."/>
            <person name="Bell A."/>
            <person name="Bess C."/>
            <person name="Bickham C."/>
            <person name="Chaboub L."/>
            <person name="Chen D."/>
            <person name="Coyle M."/>
            <person name="Deiros D.R."/>
            <person name="Dinh H."/>
            <person name="Forbes L."/>
            <person name="Fowler G."/>
            <person name="Francisco L."/>
            <person name="Fu Q."/>
            <person name="Gubbala S."/>
            <person name="Hale W."/>
            <person name="Han Y."/>
            <person name="Hemphill L."/>
            <person name="Highlander S.K."/>
            <person name="Hirani K."/>
            <person name="Hogues M."/>
            <person name="Jackson L."/>
            <person name="Jakkamsetti A."/>
            <person name="Javaid M."/>
            <person name="Jiang H."/>
            <person name="Korchina V."/>
            <person name="Kovar C."/>
            <person name="Lara F."/>
            <person name="Lee S."/>
            <person name="Mata R."/>
            <person name="Mathew T."/>
            <person name="Moen C."/>
            <person name="Morales K."/>
            <person name="Munidasa M."/>
            <person name="Nazareth L."/>
            <person name="Ngo R."/>
            <person name="Nguyen L."/>
            <person name="Okwuonu G."/>
            <person name="Ongeri F."/>
            <person name="Patil S."/>
            <person name="Petrosino J."/>
            <person name="Pham C."/>
            <person name="Pham P."/>
            <person name="Pu L.-L."/>
            <person name="Puazo M."/>
            <person name="Raj R."/>
            <person name="Reid J."/>
            <person name="Rouhana J."/>
            <person name="Saada N."/>
            <person name="Shang Y."/>
            <person name="Simmons D."/>
            <person name="Thornton R."/>
            <person name="Warren J."/>
            <person name="Weissenberger G."/>
            <person name="Zhang J."/>
            <person name="Zhang L."/>
            <person name="Zhou C."/>
            <person name="Zhu D."/>
            <person name="Muzny D."/>
            <person name="Worley K."/>
            <person name="Gibbs R."/>
        </authorList>
    </citation>
    <scope>NUCLEOTIDE SEQUENCE [LARGE SCALE GENOMIC DNA]</scope>
    <source>
        <strain evidence="1 2">F0268</strain>
    </source>
</reference>
<accession>C2L165</accession>
<evidence type="ECO:0000313" key="1">
    <source>
        <dbReference type="EMBL" id="EEJ50215.1"/>
    </source>
</evidence>
<name>C2L165_9FIRM</name>
<dbReference type="AlphaFoldDB" id="C2L165"/>
<comment type="caution">
    <text evidence="1">The sequence shown here is derived from an EMBL/GenBank/DDBJ whole genome shotgun (WGS) entry which is preliminary data.</text>
</comment>